<reference evidence="1" key="1">
    <citation type="journal article" date="2019" name="Sci. Rep.">
        <title>Draft genome of Tanacetum cinerariifolium, the natural source of mosquito coil.</title>
        <authorList>
            <person name="Yamashiro T."/>
            <person name="Shiraishi A."/>
            <person name="Satake H."/>
            <person name="Nakayama K."/>
        </authorList>
    </citation>
    <scope>NUCLEOTIDE SEQUENCE</scope>
</reference>
<sequence>MIDILIGLEEVHPLGAEERVFVDRLKEGLSETLAGEEFPINDVLGVNATPRKSIVAYLVHTTLEYPEHSNLFLNLYSLGGRGLTSIASSSLAHGLY</sequence>
<organism evidence="1">
    <name type="scientific">Tanacetum cinerariifolium</name>
    <name type="common">Dalmatian daisy</name>
    <name type="synonym">Chrysanthemum cinerariifolium</name>
    <dbReference type="NCBI Taxonomy" id="118510"/>
    <lineage>
        <taxon>Eukaryota</taxon>
        <taxon>Viridiplantae</taxon>
        <taxon>Streptophyta</taxon>
        <taxon>Embryophyta</taxon>
        <taxon>Tracheophyta</taxon>
        <taxon>Spermatophyta</taxon>
        <taxon>Magnoliopsida</taxon>
        <taxon>eudicotyledons</taxon>
        <taxon>Gunneridae</taxon>
        <taxon>Pentapetalae</taxon>
        <taxon>asterids</taxon>
        <taxon>campanulids</taxon>
        <taxon>Asterales</taxon>
        <taxon>Asteraceae</taxon>
        <taxon>Asteroideae</taxon>
        <taxon>Anthemideae</taxon>
        <taxon>Anthemidinae</taxon>
        <taxon>Tanacetum</taxon>
    </lineage>
</organism>
<dbReference type="AlphaFoldDB" id="A0A6L2MA04"/>
<accession>A0A6L2MA04</accession>
<protein>
    <submittedName>
        <fullName evidence="1">Uncharacterized protein</fullName>
    </submittedName>
</protein>
<gene>
    <name evidence="1" type="ORF">Tci_041083</name>
</gene>
<dbReference type="EMBL" id="BKCJ010005873">
    <property type="protein sequence ID" value="GEU69105.1"/>
    <property type="molecule type" value="Genomic_DNA"/>
</dbReference>
<evidence type="ECO:0000313" key="1">
    <source>
        <dbReference type="EMBL" id="GEU69105.1"/>
    </source>
</evidence>
<proteinExistence type="predicted"/>
<comment type="caution">
    <text evidence="1">The sequence shown here is derived from an EMBL/GenBank/DDBJ whole genome shotgun (WGS) entry which is preliminary data.</text>
</comment>
<name>A0A6L2MA04_TANCI</name>